<evidence type="ECO:0000313" key="3">
    <source>
        <dbReference type="Proteomes" id="UP000681967"/>
    </source>
</evidence>
<sequence length="197" mass="22598">MKSNQTVTVFILIIIKFIIIESYTFDSPIDNLLYVTNTSTLYAISSSHLHQLHWSTTNQTLLLLHRRVQLHSTLDNTENGVSVFIYEPSRHLLIICSRSLVGRCILYDANDISRIYVLESTMETNYLGCLSGCFTYLSSTIIRSALKGTRHERNGNIVNSQIELKNDLYRFNIDYQFQSSDRALITSLTFTNENLSN</sequence>
<keyword evidence="1" id="KW-1133">Transmembrane helix</keyword>
<gene>
    <name evidence="2" type="ORF">BYL167_LOCUS10238</name>
</gene>
<proteinExistence type="predicted"/>
<accession>A0A8S2M2Q8</accession>
<keyword evidence="1" id="KW-0472">Membrane</keyword>
<dbReference type="Proteomes" id="UP000681967">
    <property type="component" value="Unassembled WGS sequence"/>
</dbReference>
<dbReference type="EMBL" id="CAJOBH010003056">
    <property type="protein sequence ID" value="CAF3935638.1"/>
    <property type="molecule type" value="Genomic_DNA"/>
</dbReference>
<dbReference type="AlphaFoldDB" id="A0A8S2M2Q8"/>
<evidence type="ECO:0000256" key="1">
    <source>
        <dbReference type="SAM" id="Phobius"/>
    </source>
</evidence>
<comment type="caution">
    <text evidence="2">The sequence shown here is derived from an EMBL/GenBank/DDBJ whole genome shotgun (WGS) entry which is preliminary data.</text>
</comment>
<organism evidence="2 3">
    <name type="scientific">Rotaria magnacalcarata</name>
    <dbReference type="NCBI Taxonomy" id="392030"/>
    <lineage>
        <taxon>Eukaryota</taxon>
        <taxon>Metazoa</taxon>
        <taxon>Spiralia</taxon>
        <taxon>Gnathifera</taxon>
        <taxon>Rotifera</taxon>
        <taxon>Eurotatoria</taxon>
        <taxon>Bdelloidea</taxon>
        <taxon>Philodinida</taxon>
        <taxon>Philodinidae</taxon>
        <taxon>Rotaria</taxon>
    </lineage>
</organism>
<feature type="transmembrane region" description="Helical" evidence="1">
    <location>
        <begin position="7"/>
        <end position="25"/>
    </location>
</feature>
<reference evidence="2" key="1">
    <citation type="submission" date="2021-02" db="EMBL/GenBank/DDBJ databases">
        <authorList>
            <person name="Nowell W R."/>
        </authorList>
    </citation>
    <scope>NUCLEOTIDE SEQUENCE</scope>
</reference>
<name>A0A8S2M2Q8_9BILA</name>
<protein>
    <submittedName>
        <fullName evidence="2">Uncharacterized protein</fullName>
    </submittedName>
</protein>
<evidence type="ECO:0000313" key="2">
    <source>
        <dbReference type="EMBL" id="CAF3935638.1"/>
    </source>
</evidence>
<keyword evidence="1" id="KW-0812">Transmembrane</keyword>
<feature type="non-terminal residue" evidence="2">
    <location>
        <position position="197"/>
    </location>
</feature>
<dbReference type="InterPro" id="IPR036352">
    <property type="entry name" value="Semap_dom_sf"/>
</dbReference>
<dbReference type="SUPFAM" id="SSF101912">
    <property type="entry name" value="Sema domain"/>
    <property type="match status" value="1"/>
</dbReference>